<dbReference type="AlphaFoldDB" id="A0A1M5RLN8"/>
<dbReference type="Proteomes" id="UP000183967">
    <property type="component" value="Unassembled WGS sequence"/>
</dbReference>
<sequence>MNIKLDKLENKKNINNFEFKYLEDGVYIQINNDAENEISLSDVLEQINKKHIREYDLEAIVNAINDKSDFVRFAPKQEEILIDEEVLIDISEDKMFGYVTLLPPDGGRNIEFDEFINKVKKKIKYGLDYEKLKEIFENKLYNKKICIAQGKKPVAGKDGYIKWYFNIENICKPQILKDGSVDYRNLNIINNVKKGELLAERIPATNGEDGITVTGENIPSIKGKEVSLKVGKNVILYENGYAAYALKDGQVVCRNGKIVVYEVFEIAGNVDNSTGNISFNGTVRIKGNVITGFYVKAMNDIEINGVVEGAVIESNGNIIVKRGIQGYHKGKLISRGNIYTKFIENSDIYADLDIHAEAIMHSKVISGNNIEVNGKKGLIVGGICKAKNEIRAKTVGSPMGTVTVLEVGIDIQLKSKYTEIKNKINEIKSNLEKLDKTIKLFTRLAKGNNLSDEKRKLLIKIIDSRKVLINQLNDLKEQLSSIEEKIKMQINGKVKVEREIFPGVKIVIGNSIMFVREKLGPCTLVNIDGEIKITPFE</sequence>
<dbReference type="InterPro" id="IPR046866">
    <property type="entry name" value="FapA_N"/>
</dbReference>
<feature type="coiled-coil region" evidence="1">
    <location>
        <begin position="417"/>
        <end position="492"/>
    </location>
</feature>
<dbReference type="OrthoDB" id="9816426at2"/>
<organism evidence="3 4">
    <name type="scientific">Caloranaerobacter azorensis DSM 13643</name>
    <dbReference type="NCBI Taxonomy" id="1121264"/>
    <lineage>
        <taxon>Bacteria</taxon>
        <taxon>Bacillati</taxon>
        <taxon>Bacillota</taxon>
        <taxon>Tissierellia</taxon>
        <taxon>Tissierellales</taxon>
        <taxon>Thermohalobacteraceae</taxon>
        <taxon>Caloranaerobacter</taxon>
    </lineage>
</organism>
<keyword evidence="1" id="KW-0175">Coiled coil</keyword>
<gene>
    <name evidence="3" type="ORF">SAMN02745135_00241</name>
</gene>
<dbReference type="InterPro" id="IPR005646">
    <property type="entry name" value="FapA"/>
</dbReference>
<name>A0A1M5RLN8_9FIRM</name>
<dbReference type="EMBL" id="FQXO01000007">
    <property type="protein sequence ID" value="SHH26753.1"/>
    <property type="molecule type" value="Genomic_DNA"/>
</dbReference>
<dbReference type="Pfam" id="PF03961">
    <property type="entry name" value="FapA"/>
    <property type="match status" value="1"/>
</dbReference>
<evidence type="ECO:0000259" key="2">
    <source>
        <dbReference type="Pfam" id="PF20250"/>
    </source>
</evidence>
<accession>A0A1M5RLN8</accession>
<reference evidence="4" key="1">
    <citation type="submission" date="2016-11" db="EMBL/GenBank/DDBJ databases">
        <authorList>
            <person name="Varghese N."/>
            <person name="Submissions S."/>
        </authorList>
    </citation>
    <scope>NUCLEOTIDE SEQUENCE [LARGE SCALE GENOMIC DNA]</scope>
    <source>
        <strain evidence="4">DSM 13643</strain>
    </source>
</reference>
<dbReference type="InterPro" id="IPR046865">
    <property type="entry name" value="FapA_b_solenoid"/>
</dbReference>
<evidence type="ECO:0000313" key="3">
    <source>
        <dbReference type="EMBL" id="SHH26753.1"/>
    </source>
</evidence>
<evidence type="ECO:0000256" key="1">
    <source>
        <dbReference type="SAM" id="Coils"/>
    </source>
</evidence>
<keyword evidence="4" id="KW-1185">Reference proteome</keyword>
<feature type="domain" description="Flagellar Assembly Protein A N-terminal region" evidence="2">
    <location>
        <begin position="87"/>
        <end position="255"/>
    </location>
</feature>
<dbReference type="PANTHER" id="PTHR38032">
    <property type="entry name" value="POLYMERASE-RELATED"/>
    <property type="match status" value="1"/>
</dbReference>
<dbReference type="RefSeq" id="WP_083599459.1">
    <property type="nucleotide sequence ID" value="NZ_FQXO01000007.1"/>
</dbReference>
<proteinExistence type="predicted"/>
<dbReference type="Pfam" id="PF20250">
    <property type="entry name" value="FapA_N"/>
    <property type="match status" value="1"/>
</dbReference>
<dbReference type="PANTHER" id="PTHR38032:SF1">
    <property type="entry name" value="RNA-BINDING PROTEIN KHPB N-TERMINAL DOMAIN-CONTAINING PROTEIN"/>
    <property type="match status" value="1"/>
</dbReference>
<protein>
    <recommendedName>
        <fullName evidence="2">Flagellar Assembly Protein A N-terminal region domain-containing protein</fullName>
    </recommendedName>
</protein>
<evidence type="ECO:0000313" key="4">
    <source>
        <dbReference type="Proteomes" id="UP000183967"/>
    </source>
</evidence>